<dbReference type="SMART" id="SM00248">
    <property type="entry name" value="ANK"/>
    <property type="match status" value="2"/>
</dbReference>
<proteinExistence type="predicted"/>
<reference evidence="5" key="1">
    <citation type="submission" date="2023-07" db="EMBL/GenBank/DDBJ databases">
        <authorList>
            <consortium name="AG Swart"/>
            <person name="Singh M."/>
            <person name="Singh A."/>
            <person name="Seah K."/>
            <person name="Emmerich C."/>
        </authorList>
    </citation>
    <scope>NUCLEOTIDE SEQUENCE</scope>
    <source>
        <strain evidence="5">DP1</strain>
    </source>
</reference>
<sequence>MFDSIFDPEKSAEKMMNNIVTPRRNSYICSSTSKLKQKNKYPLPLDNVKMAFREDLKKGFYQDSPIMIRPEYLCTLRESIKTMESEGKPLNIKLNQTPKIKKRPQTAKAMRKSMKPSVRKVKLSVEQRNIINAAKKNIFSYFKRVCSKKRFKSNEGIVQKQPTLSVSQIHNLKMNSKLPGSEKIKKALESNSKPTRKSFGGAQEEPKAKTFSVKDELGNTALYYAVDGGFFESVDLILKTGVNINIRNEDGNTCLHKAMIRDNERMINYLVARGANIHALNNYKQTPLFYASNYILKKYGYLQQLAVIDREKRPEKRKTPKIMKQYLKELKTKLGDKKSGRGTRTLRIRLTKSFAQSKNPKSLKRAKKKSRQMSTIDIRQANYQPKLHIKKPKKKKLKGFKMTQGGQIGPINIKL</sequence>
<evidence type="ECO:0000313" key="6">
    <source>
        <dbReference type="Proteomes" id="UP001295684"/>
    </source>
</evidence>
<dbReference type="Pfam" id="PF12796">
    <property type="entry name" value="Ank_2"/>
    <property type="match status" value="1"/>
</dbReference>
<evidence type="ECO:0000256" key="4">
    <source>
        <dbReference type="SAM" id="MobiDB-lite"/>
    </source>
</evidence>
<feature type="compositionally biased region" description="Basic residues" evidence="4">
    <location>
        <begin position="361"/>
        <end position="371"/>
    </location>
</feature>
<dbReference type="Gene3D" id="1.25.40.20">
    <property type="entry name" value="Ankyrin repeat-containing domain"/>
    <property type="match status" value="1"/>
</dbReference>
<accession>A0AAD1U1D2</accession>
<dbReference type="Proteomes" id="UP001295684">
    <property type="component" value="Unassembled WGS sequence"/>
</dbReference>
<feature type="region of interest" description="Disordered" evidence="4">
    <location>
        <begin position="356"/>
        <end position="376"/>
    </location>
</feature>
<keyword evidence="1" id="KW-0677">Repeat</keyword>
<keyword evidence="2 3" id="KW-0040">ANK repeat</keyword>
<evidence type="ECO:0000256" key="3">
    <source>
        <dbReference type="PROSITE-ProRule" id="PRU00023"/>
    </source>
</evidence>
<dbReference type="EMBL" id="CAMPGE010001620">
    <property type="protein sequence ID" value="CAI2360417.1"/>
    <property type="molecule type" value="Genomic_DNA"/>
</dbReference>
<name>A0AAD1U1D2_EUPCR</name>
<comment type="caution">
    <text evidence="5">The sequence shown here is derived from an EMBL/GenBank/DDBJ whole genome shotgun (WGS) entry which is preliminary data.</text>
</comment>
<dbReference type="InterPro" id="IPR002110">
    <property type="entry name" value="Ankyrin_rpt"/>
</dbReference>
<dbReference type="PROSITE" id="PS50088">
    <property type="entry name" value="ANK_REPEAT"/>
    <property type="match status" value="2"/>
</dbReference>
<organism evidence="5 6">
    <name type="scientific">Euplotes crassus</name>
    <dbReference type="NCBI Taxonomy" id="5936"/>
    <lineage>
        <taxon>Eukaryota</taxon>
        <taxon>Sar</taxon>
        <taxon>Alveolata</taxon>
        <taxon>Ciliophora</taxon>
        <taxon>Intramacronucleata</taxon>
        <taxon>Spirotrichea</taxon>
        <taxon>Hypotrichia</taxon>
        <taxon>Euplotida</taxon>
        <taxon>Euplotidae</taxon>
        <taxon>Moneuplotes</taxon>
    </lineage>
</organism>
<dbReference type="AlphaFoldDB" id="A0AAD1U1D2"/>
<dbReference type="PROSITE" id="PS50297">
    <property type="entry name" value="ANK_REP_REGION"/>
    <property type="match status" value="2"/>
</dbReference>
<feature type="repeat" description="ANK" evidence="3">
    <location>
        <begin position="250"/>
        <end position="282"/>
    </location>
</feature>
<dbReference type="SUPFAM" id="SSF48403">
    <property type="entry name" value="Ankyrin repeat"/>
    <property type="match status" value="1"/>
</dbReference>
<feature type="repeat" description="ANK" evidence="3">
    <location>
        <begin position="217"/>
        <end position="249"/>
    </location>
</feature>
<keyword evidence="6" id="KW-1185">Reference proteome</keyword>
<evidence type="ECO:0000256" key="2">
    <source>
        <dbReference type="ARBA" id="ARBA00023043"/>
    </source>
</evidence>
<protein>
    <submittedName>
        <fullName evidence="5">Uncharacterized protein</fullName>
    </submittedName>
</protein>
<evidence type="ECO:0000313" key="5">
    <source>
        <dbReference type="EMBL" id="CAI2360417.1"/>
    </source>
</evidence>
<gene>
    <name evidence="5" type="ORF">ECRASSUSDP1_LOCUS1719</name>
</gene>
<evidence type="ECO:0000256" key="1">
    <source>
        <dbReference type="ARBA" id="ARBA00022737"/>
    </source>
</evidence>
<dbReference type="PANTHER" id="PTHR24171">
    <property type="entry name" value="ANKYRIN REPEAT DOMAIN-CONTAINING PROTEIN 39-RELATED"/>
    <property type="match status" value="1"/>
</dbReference>
<dbReference type="InterPro" id="IPR036770">
    <property type="entry name" value="Ankyrin_rpt-contain_sf"/>
</dbReference>